<keyword evidence="2" id="KW-0201">Cytochrome c-type biogenesis</keyword>
<comment type="subcellular location">
    <subcellularLocation>
        <location evidence="1">Cell envelope</location>
    </subcellularLocation>
</comment>
<dbReference type="InterPro" id="IPR036249">
    <property type="entry name" value="Thioredoxin-like_sf"/>
</dbReference>
<dbReference type="Gene3D" id="3.40.30.10">
    <property type="entry name" value="Glutaredoxin"/>
    <property type="match status" value="1"/>
</dbReference>
<evidence type="ECO:0000256" key="2">
    <source>
        <dbReference type="ARBA" id="ARBA00022748"/>
    </source>
</evidence>
<keyword evidence="4" id="KW-1015">Disulfide bond</keyword>
<comment type="caution">
    <text evidence="7">The sequence shown here is derived from an EMBL/GenBank/DDBJ whole genome shotgun (WGS) entry which is preliminary data.</text>
</comment>
<dbReference type="PANTHER" id="PTHR42852:SF6">
    <property type="entry name" value="THIOL:DISULFIDE INTERCHANGE PROTEIN DSBE"/>
    <property type="match status" value="1"/>
</dbReference>
<evidence type="ECO:0000256" key="5">
    <source>
        <dbReference type="ARBA" id="ARBA00023284"/>
    </source>
</evidence>
<dbReference type="InterPro" id="IPR011990">
    <property type="entry name" value="TPR-like_helical_dom_sf"/>
</dbReference>
<evidence type="ECO:0000313" key="7">
    <source>
        <dbReference type="EMBL" id="MDN4171986.1"/>
    </source>
</evidence>
<dbReference type="EMBL" id="JAUHJQ010000001">
    <property type="protein sequence ID" value="MDN4171986.1"/>
    <property type="molecule type" value="Genomic_DNA"/>
</dbReference>
<organism evidence="7 8">
    <name type="scientific">Nocardioides oceani</name>
    <dbReference type="NCBI Taxonomy" id="3058369"/>
    <lineage>
        <taxon>Bacteria</taxon>
        <taxon>Bacillati</taxon>
        <taxon>Actinomycetota</taxon>
        <taxon>Actinomycetes</taxon>
        <taxon>Propionibacteriales</taxon>
        <taxon>Nocardioidaceae</taxon>
        <taxon>Nocardioides</taxon>
    </lineage>
</organism>
<protein>
    <submittedName>
        <fullName evidence="7">TlpA disulfide reductase family protein</fullName>
    </submittedName>
</protein>
<dbReference type="SUPFAM" id="SSF52833">
    <property type="entry name" value="Thioredoxin-like"/>
    <property type="match status" value="1"/>
</dbReference>
<dbReference type="RefSeq" id="WP_300950897.1">
    <property type="nucleotide sequence ID" value="NZ_JAUHJQ010000001.1"/>
</dbReference>
<dbReference type="InterPro" id="IPR000866">
    <property type="entry name" value="AhpC/TSA"/>
</dbReference>
<dbReference type="Proteomes" id="UP001168620">
    <property type="component" value="Unassembled WGS sequence"/>
</dbReference>
<dbReference type="InterPro" id="IPR050553">
    <property type="entry name" value="Thioredoxin_ResA/DsbE_sf"/>
</dbReference>
<evidence type="ECO:0000259" key="6">
    <source>
        <dbReference type="PROSITE" id="PS51352"/>
    </source>
</evidence>
<keyword evidence="3" id="KW-0735">Signal-anchor</keyword>
<dbReference type="Gene3D" id="1.25.40.10">
    <property type="entry name" value="Tetratricopeptide repeat domain"/>
    <property type="match status" value="1"/>
</dbReference>
<dbReference type="PROSITE" id="PS51352">
    <property type="entry name" value="THIOREDOXIN_2"/>
    <property type="match status" value="1"/>
</dbReference>
<reference evidence="7" key="1">
    <citation type="submission" date="2023-06" db="EMBL/GenBank/DDBJ databases">
        <title>Draft genome sequence of Nocardioides sp. SOB77.</title>
        <authorList>
            <person name="Zhang G."/>
        </authorList>
    </citation>
    <scope>NUCLEOTIDE SEQUENCE</scope>
    <source>
        <strain evidence="7">SOB77</strain>
    </source>
</reference>
<evidence type="ECO:0000313" key="8">
    <source>
        <dbReference type="Proteomes" id="UP001168620"/>
    </source>
</evidence>
<feature type="domain" description="Thioredoxin" evidence="6">
    <location>
        <begin position="112"/>
        <end position="293"/>
    </location>
</feature>
<gene>
    <name evidence="7" type="ORF">QWY28_03430</name>
</gene>
<proteinExistence type="predicted"/>
<keyword evidence="8" id="KW-1185">Reference proteome</keyword>
<dbReference type="CDD" id="cd02966">
    <property type="entry name" value="TlpA_like_family"/>
    <property type="match status" value="1"/>
</dbReference>
<keyword evidence="3" id="KW-0812">Transmembrane</keyword>
<evidence type="ECO:0000256" key="1">
    <source>
        <dbReference type="ARBA" id="ARBA00004196"/>
    </source>
</evidence>
<dbReference type="InterPro" id="IPR013766">
    <property type="entry name" value="Thioredoxin_domain"/>
</dbReference>
<keyword evidence="5" id="KW-0676">Redox-active center</keyword>
<name>A0ABT8FBL8_9ACTN</name>
<evidence type="ECO:0000256" key="4">
    <source>
        <dbReference type="ARBA" id="ARBA00023157"/>
    </source>
</evidence>
<dbReference type="Pfam" id="PF00578">
    <property type="entry name" value="AhpC-TSA"/>
    <property type="match status" value="1"/>
</dbReference>
<sequence length="355" mass="38059">MATAATGPGPSLVLIDVDGAEHLLPTRAGDPLRVDAGVLAAATGWVLKPVGLCRDETCVPLLGRTVADPEDPDLVDLAAWADALGLLVASDLDDAERPVVALAPSAAARARDLGDGRAPSLVLPDVDGNPVSFDDLSGHKRVLVTWASWCGCRHELAGWQQLQDELADTGLKVFSVALDADPEDSRPWIEAGAPTYPVAVDTAHVTAERYGITNVPSVVWVDEDDRIVKPPTIAPGDDQFVAFTKIGSEQHHDLLRRWAREGQLPASADAPMPERTDAEQLALAERRVAAHLQRTGRTDAARAHLATAQELAPWDWTVRRGGIMMTGGDPFLGEEFTSFWEEWDASGRPGYTPTT</sequence>
<dbReference type="PANTHER" id="PTHR42852">
    <property type="entry name" value="THIOL:DISULFIDE INTERCHANGE PROTEIN DSBE"/>
    <property type="match status" value="1"/>
</dbReference>
<evidence type="ECO:0000256" key="3">
    <source>
        <dbReference type="ARBA" id="ARBA00022968"/>
    </source>
</evidence>
<accession>A0ABT8FBL8</accession>